<organism evidence="2 3">
    <name type="scientific">Paractinoplanes pyxinae</name>
    <dbReference type="NCBI Taxonomy" id="2997416"/>
    <lineage>
        <taxon>Bacteria</taxon>
        <taxon>Bacillati</taxon>
        <taxon>Actinomycetota</taxon>
        <taxon>Actinomycetes</taxon>
        <taxon>Micromonosporales</taxon>
        <taxon>Micromonosporaceae</taxon>
        <taxon>Paractinoplanes</taxon>
    </lineage>
</organism>
<proteinExistence type="predicted"/>
<dbReference type="GO" id="GO:0016746">
    <property type="term" value="F:acyltransferase activity"/>
    <property type="evidence" value="ECO:0007669"/>
    <property type="project" value="UniProtKB-KW"/>
</dbReference>
<feature type="domain" description="N-acetyltransferase" evidence="1">
    <location>
        <begin position="3"/>
        <end position="157"/>
    </location>
</feature>
<dbReference type="InterPro" id="IPR016181">
    <property type="entry name" value="Acyl_CoA_acyltransferase"/>
</dbReference>
<dbReference type="InterPro" id="IPR038764">
    <property type="entry name" value="GNAT_N_AcTrfase_prd"/>
</dbReference>
<keyword evidence="2" id="KW-0012">Acyltransferase</keyword>
<keyword evidence="3" id="KW-1185">Reference proteome</keyword>
<dbReference type="InterPro" id="IPR000182">
    <property type="entry name" value="GNAT_dom"/>
</dbReference>
<reference evidence="2" key="1">
    <citation type="submission" date="2022-11" db="EMBL/GenBank/DDBJ databases">
        <authorList>
            <person name="Somphong A."/>
            <person name="Phongsopitanun W."/>
        </authorList>
    </citation>
    <scope>NUCLEOTIDE SEQUENCE</scope>
    <source>
        <strain evidence="2">Pm04-4</strain>
    </source>
</reference>
<evidence type="ECO:0000259" key="1">
    <source>
        <dbReference type="PROSITE" id="PS51186"/>
    </source>
</evidence>
<dbReference type="CDD" id="cd04301">
    <property type="entry name" value="NAT_SF"/>
    <property type="match status" value="1"/>
</dbReference>
<dbReference type="PANTHER" id="PTHR41700:SF1">
    <property type="entry name" value="N-ACETYLTRANSFERASE DOMAIN-CONTAINING PROTEIN"/>
    <property type="match status" value="1"/>
</dbReference>
<dbReference type="EC" id="2.3.1.-" evidence="2"/>
<dbReference type="RefSeq" id="WP_267565527.1">
    <property type="nucleotide sequence ID" value="NZ_JAPNTZ010000008.1"/>
</dbReference>
<dbReference type="SUPFAM" id="SSF55729">
    <property type="entry name" value="Acyl-CoA N-acyltransferases (Nat)"/>
    <property type="match status" value="1"/>
</dbReference>
<dbReference type="Gene3D" id="3.40.630.30">
    <property type="match status" value="1"/>
</dbReference>
<keyword evidence="2" id="KW-0808">Transferase</keyword>
<protein>
    <submittedName>
        <fullName evidence="2">GNAT family N-acetyltransferase</fullName>
        <ecNumber evidence="2">2.3.1.-</ecNumber>
    </submittedName>
</protein>
<comment type="caution">
    <text evidence="2">The sequence shown here is derived from an EMBL/GenBank/DDBJ whole genome shotgun (WGS) entry which is preliminary data.</text>
</comment>
<dbReference type="Proteomes" id="UP001151002">
    <property type="component" value="Unassembled WGS sequence"/>
</dbReference>
<gene>
    <name evidence="2" type="ORF">OWR29_24455</name>
</gene>
<dbReference type="EMBL" id="JAPNTZ010000008">
    <property type="protein sequence ID" value="MCY1141163.1"/>
    <property type="molecule type" value="Genomic_DNA"/>
</dbReference>
<dbReference type="PROSITE" id="PS51186">
    <property type="entry name" value="GNAT"/>
    <property type="match status" value="1"/>
</dbReference>
<dbReference type="PANTHER" id="PTHR41700">
    <property type="entry name" value="GCN5-RELATED N-ACETYLTRANSFERASE"/>
    <property type="match status" value="1"/>
</dbReference>
<evidence type="ECO:0000313" key="2">
    <source>
        <dbReference type="EMBL" id="MCY1141163.1"/>
    </source>
</evidence>
<dbReference type="Pfam" id="PF00583">
    <property type="entry name" value="Acetyltransf_1"/>
    <property type="match status" value="1"/>
</dbReference>
<sequence>MSIVVRDLTGLGEWSAASALYRSVFGYDQAEFGISPRLLAALRENAGSVLGAFDGGELVGFCYGFSAVEAGELYHYSQAAVVAPSAQGTGVGRRLKQAQAETARATGARTMRWTFDPYALRNAHFNFTVLGATAIRFLPDYYDDGASDRLLVSWDLAAPHVPKHECTTVTTPANDTTAAPDPTDRAALRRDLIEQFKTAHLVRVERHHNQATYTFERTTR</sequence>
<accession>A0ABT4B6C4</accession>
<evidence type="ECO:0000313" key="3">
    <source>
        <dbReference type="Proteomes" id="UP001151002"/>
    </source>
</evidence>
<name>A0ABT4B6C4_9ACTN</name>